<organism evidence="2 3">
    <name type="scientific">Patella caerulea</name>
    <name type="common">Rayed Mediterranean limpet</name>
    <dbReference type="NCBI Taxonomy" id="87958"/>
    <lineage>
        <taxon>Eukaryota</taxon>
        <taxon>Metazoa</taxon>
        <taxon>Spiralia</taxon>
        <taxon>Lophotrochozoa</taxon>
        <taxon>Mollusca</taxon>
        <taxon>Gastropoda</taxon>
        <taxon>Patellogastropoda</taxon>
        <taxon>Patelloidea</taxon>
        <taxon>Patellidae</taxon>
        <taxon>Patella</taxon>
    </lineage>
</organism>
<protein>
    <submittedName>
        <fullName evidence="2">Uncharacterized protein</fullName>
    </submittedName>
</protein>
<feature type="region of interest" description="Disordered" evidence="1">
    <location>
        <begin position="141"/>
        <end position="163"/>
    </location>
</feature>
<keyword evidence="3" id="KW-1185">Reference proteome</keyword>
<comment type="caution">
    <text evidence="2">The sequence shown here is derived from an EMBL/GenBank/DDBJ whole genome shotgun (WGS) entry which is preliminary data.</text>
</comment>
<evidence type="ECO:0000313" key="3">
    <source>
        <dbReference type="Proteomes" id="UP001347796"/>
    </source>
</evidence>
<dbReference type="AlphaFoldDB" id="A0AAN8KEK1"/>
<gene>
    <name evidence="2" type="ORF">SNE40_000789</name>
</gene>
<sequence length="335" mass="38792">MADVDEDYKIPSGNWMARRLRLINGNSAELFPPKTVCSSRSYKKYDTIYKIEFKDEDKKHEYQKHFEPKRETVQDIMFSGGLDTAQMFMNWKIPARILETPSPGRSVSAVPRIPEQQQEPDRLIRQSTLPEIPLSNRNVMRPASQARRTPSRALGTPANSARSFKPTPARAIDIWNTQVKATDSTKKTIEKVLRTNGYENQITSKLRKSLEPEARTLVDTWLNNASDVDRRMALKFFATLDNNNLPETEKQVRIDGIIKILKSKQEIGKSTPDLNTRLKYLRLQEPETRAKRWMHTTWHHLPPYRDIDPVANTSSHYTKPHQPIPHDFVIHPDWG</sequence>
<dbReference type="EMBL" id="JAZGQO010000001">
    <property type="protein sequence ID" value="KAK6195335.1"/>
    <property type="molecule type" value="Genomic_DNA"/>
</dbReference>
<feature type="region of interest" description="Disordered" evidence="1">
    <location>
        <begin position="101"/>
        <end position="120"/>
    </location>
</feature>
<proteinExistence type="predicted"/>
<accession>A0AAN8KEK1</accession>
<reference evidence="2 3" key="1">
    <citation type="submission" date="2024-01" db="EMBL/GenBank/DDBJ databases">
        <title>The genome of the rayed Mediterranean limpet Patella caerulea (Linnaeus, 1758).</title>
        <authorList>
            <person name="Anh-Thu Weber A."/>
            <person name="Halstead-Nussloch G."/>
        </authorList>
    </citation>
    <scope>NUCLEOTIDE SEQUENCE [LARGE SCALE GENOMIC DNA]</scope>
    <source>
        <strain evidence="2">AATW-2023a</strain>
        <tissue evidence="2">Whole specimen</tissue>
    </source>
</reference>
<name>A0AAN8KEK1_PATCE</name>
<evidence type="ECO:0000256" key="1">
    <source>
        <dbReference type="SAM" id="MobiDB-lite"/>
    </source>
</evidence>
<evidence type="ECO:0000313" key="2">
    <source>
        <dbReference type="EMBL" id="KAK6195335.1"/>
    </source>
</evidence>
<dbReference type="Proteomes" id="UP001347796">
    <property type="component" value="Unassembled WGS sequence"/>
</dbReference>